<protein>
    <submittedName>
        <fullName evidence="7">MFS transporter</fullName>
    </submittedName>
</protein>
<dbReference type="OrthoDB" id="9791756at2"/>
<evidence type="ECO:0000256" key="2">
    <source>
        <dbReference type="ARBA" id="ARBA00022692"/>
    </source>
</evidence>
<feature type="transmembrane region" description="Helical" evidence="5">
    <location>
        <begin position="25"/>
        <end position="53"/>
    </location>
</feature>
<comment type="caution">
    <text evidence="7">The sequence shown here is derived from an EMBL/GenBank/DDBJ whole genome shotgun (WGS) entry which is preliminary data.</text>
</comment>
<dbReference type="Proteomes" id="UP000284605">
    <property type="component" value="Unassembled WGS sequence"/>
</dbReference>
<dbReference type="RefSeq" id="WP_119779981.1">
    <property type="nucleotide sequence ID" value="NZ_QYUK01000011.1"/>
</dbReference>
<dbReference type="Pfam" id="PF07690">
    <property type="entry name" value="MFS_1"/>
    <property type="match status" value="1"/>
</dbReference>
<dbReference type="EMBL" id="QYUK01000011">
    <property type="protein sequence ID" value="RJF88948.1"/>
    <property type="molecule type" value="Genomic_DNA"/>
</dbReference>
<evidence type="ECO:0000259" key="6">
    <source>
        <dbReference type="PROSITE" id="PS50850"/>
    </source>
</evidence>
<proteinExistence type="predicted"/>
<comment type="subcellular location">
    <subcellularLocation>
        <location evidence="1">Membrane</location>
        <topology evidence="1">Multi-pass membrane protein</topology>
    </subcellularLocation>
</comment>
<dbReference type="Gene3D" id="1.20.1720.10">
    <property type="entry name" value="Multidrug resistance protein D"/>
    <property type="match status" value="1"/>
</dbReference>
<dbReference type="SUPFAM" id="SSF103473">
    <property type="entry name" value="MFS general substrate transporter"/>
    <property type="match status" value="2"/>
</dbReference>
<feature type="transmembrane region" description="Helical" evidence="5">
    <location>
        <begin position="281"/>
        <end position="301"/>
    </location>
</feature>
<accession>A0A418WG16</accession>
<feature type="transmembrane region" description="Helical" evidence="5">
    <location>
        <begin position="96"/>
        <end position="117"/>
    </location>
</feature>
<organism evidence="7 8">
    <name type="scientific">Oleomonas cavernae</name>
    <dbReference type="NCBI Taxonomy" id="2320859"/>
    <lineage>
        <taxon>Bacteria</taxon>
        <taxon>Pseudomonadati</taxon>
        <taxon>Pseudomonadota</taxon>
        <taxon>Alphaproteobacteria</taxon>
        <taxon>Acetobacterales</taxon>
        <taxon>Acetobacteraceae</taxon>
        <taxon>Oleomonas</taxon>
    </lineage>
</organism>
<evidence type="ECO:0000256" key="4">
    <source>
        <dbReference type="ARBA" id="ARBA00023136"/>
    </source>
</evidence>
<feature type="transmembrane region" description="Helical" evidence="5">
    <location>
        <begin position="371"/>
        <end position="391"/>
    </location>
</feature>
<dbReference type="InterPro" id="IPR020846">
    <property type="entry name" value="MFS_dom"/>
</dbReference>
<keyword evidence="4 5" id="KW-0472">Membrane</keyword>
<feature type="transmembrane region" description="Helical" evidence="5">
    <location>
        <begin position="65"/>
        <end position="84"/>
    </location>
</feature>
<evidence type="ECO:0000313" key="8">
    <source>
        <dbReference type="Proteomes" id="UP000284605"/>
    </source>
</evidence>
<feature type="domain" description="Major facilitator superfamily (MFS) profile" evidence="6">
    <location>
        <begin position="27"/>
        <end position="510"/>
    </location>
</feature>
<dbReference type="CDD" id="cd17321">
    <property type="entry name" value="MFS_MMR_MDR_like"/>
    <property type="match status" value="1"/>
</dbReference>
<feature type="transmembrane region" description="Helical" evidence="5">
    <location>
        <begin position="313"/>
        <end position="334"/>
    </location>
</feature>
<gene>
    <name evidence="7" type="ORF">D3874_19835</name>
</gene>
<dbReference type="PROSITE" id="PS00216">
    <property type="entry name" value="SUGAR_TRANSPORT_1"/>
    <property type="match status" value="1"/>
</dbReference>
<keyword evidence="3 5" id="KW-1133">Transmembrane helix</keyword>
<dbReference type="PROSITE" id="PS50850">
    <property type="entry name" value="MFS"/>
    <property type="match status" value="1"/>
</dbReference>
<feature type="transmembrane region" description="Helical" evidence="5">
    <location>
        <begin position="483"/>
        <end position="506"/>
    </location>
</feature>
<keyword evidence="2 5" id="KW-0812">Transmembrane</keyword>
<feature type="transmembrane region" description="Helical" evidence="5">
    <location>
        <begin position="212"/>
        <end position="231"/>
    </location>
</feature>
<evidence type="ECO:0000256" key="1">
    <source>
        <dbReference type="ARBA" id="ARBA00004141"/>
    </source>
</evidence>
<dbReference type="GO" id="GO:0022857">
    <property type="term" value="F:transmembrane transporter activity"/>
    <property type="evidence" value="ECO:0007669"/>
    <property type="project" value="InterPro"/>
</dbReference>
<evidence type="ECO:0000256" key="5">
    <source>
        <dbReference type="SAM" id="Phobius"/>
    </source>
</evidence>
<dbReference type="InterPro" id="IPR005829">
    <property type="entry name" value="Sugar_transporter_CS"/>
</dbReference>
<dbReference type="AlphaFoldDB" id="A0A418WG16"/>
<evidence type="ECO:0000256" key="3">
    <source>
        <dbReference type="ARBA" id="ARBA00022989"/>
    </source>
</evidence>
<sequence>MSQDILRTAGPAVPLDDARIAPEKWLVLGAVFLAAVMMPLGFVAPVVALPAIGAELGGSAVALNWVVNGAFLAFGSAVMAAGALADMFGRKRLFGIGLVAYTILSLIVAFSPTLLVLDIARTLQGAAGALAMIAGFAALAQEFEGRARTRAFSILGTGFGIGIAFGPIIGGALIGSLGWRAIFVAVAILSLGVLAVGVPRLRESRDPDAKRFDIWGVVAFTVTLTLLTLAIMQGPQSGWSSPLVLALIGGFVVMLGAFLAIERAQERPMLDVTLFTYPRFLAVQSLPVAVAYSFIVVLFVLPARLVGIEGMSAAEAGLLMLPLSAPIAIIPFLGALLTKWVPAGPLSGLGLIIGAVGLGLLAFVAPGAGPVAFVLPLLLIGVGAAIPWGLMDDLAVSVVPKERAGMAVGIFATARVAGESIAIAVTGAVLLGFAQAGLVRAGKLAPDAVIATANGMVGGKLGEAALAAPSLGTGLLTQLYADAFSAAMLVLAAITLVAALIAIVFVRRHEVKDEDEADETLVLCEPEGV</sequence>
<name>A0A418WG16_9PROT</name>
<dbReference type="Gene3D" id="1.20.1250.20">
    <property type="entry name" value="MFS general substrate transporter like domains"/>
    <property type="match status" value="1"/>
</dbReference>
<dbReference type="InterPro" id="IPR036259">
    <property type="entry name" value="MFS_trans_sf"/>
</dbReference>
<feature type="transmembrane region" description="Helical" evidence="5">
    <location>
        <begin position="243"/>
        <end position="261"/>
    </location>
</feature>
<feature type="transmembrane region" description="Helical" evidence="5">
    <location>
        <begin position="181"/>
        <end position="200"/>
    </location>
</feature>
<dbReference type="GO" id="GO:0016020">
    <property type="term" value="C:membrane"/>
    <property type="evidence" value="ECO:0007669"/>
    <property type="project" value="UniProtKB-SubCell"/>
</dbReference>
<feature type="transmembrane region" description="Helical" evidence="5">
    <location>
        <begin position="152"/>
        <end position="175"/>
    </location>
</feature>
<feature type="transmembrane region" description="Helical" evidence="5">
    <location>
        <begin position="346"/>
        <end position="365"/>
    </location>
</feature>
<keyword evidence="8" id="KW-1185">Reference proteome</keyword>
<reference evidence="7 8" key="1">
    <citation type="submission" date="2018-09" db="EMBL/GenBank/DDBJ databases">
        <authorList>
            <person name="Zhu H."/>
        </authorList>
    </citation>
    <scope>NUCLEOTIDE SEQUENCE [LARGE SCALE GENOMIC DNA]</scope>
    <source>
        <strain evidence="7 8">K1W22B-8</strain>
    </source>
</reference>
<dbReference type="InterPro" id="IPR011701">
    <property type="entry name" value="MFS"/>
</dbReference>
<dbReference type="PANTHER" id="PTHR42718:SF49">
    <property type="entry name" value="EXPORT PROTEIN"/>
    <property type="match status" value="1"/>
</dbReference>
<feature type="transmembrane region" description="Helical" evidence="5">
    <location>
        <begin position="123"/>
        <end position="140"/>
    </location>
</feature>
<dbReference type="PANTHER" id="PTHR42718">
    <property type="entry name" value="MAJOR FACILITATOR SUPERFAMILY MULTIDRUG TRANSPORTER MFSC"/>
    <property type="match status" value="1"/>
</dbReference>
<dbReference type="PRINTS" id="PR01036">
    <property type="entry name" value="TCRTETB"/>
</dbReference>
<feature type="transmembrane region" description="Helical" evidence="5">
    <location>
        <begin position="412"/>
        <end position="434"/>
    </location>
</feature>
<evidence type="ECO:0000313" key="7">
    <source>
        <dbReference type="EMBL" id="RJF88948.1"/>
    </source>
</evidence>